<dbReference type="EMBL" id="JAVIIP010000003">
    <property type="protein sequence ID" value="MDX8537098.1"/>
    <property type="molecule type" value="Genomic_DNA"/>
</dbReference>
<dbReference type="Gene3D" id="1.20.141.10">
    <property type="entry name" value="Chitosanase, subunit A, domain 1"/>
    <property type="match status" value="1"/>
</dbReference>
<feature type="domain" description="TtsA-like Glycoside hydrolase family 108" evidence="3">
    <location>
        <begin position="33"/>
        <end position="115"/>
    </location>
</feature>
<protein>
    <submittedName>
        <fullName evidence="4">Glycosyl hydrolase 108 family protein</fullName>
    </submittedName>
</protein>
<dbReference type="GO" id="GO:0016787">
    <property type="term" value="F:hydrolase activity"/>
    <property type="evidence" value="ECO:0007669"/>
    <property type="project" value="UniProtKB-KW"/>
</dbReference>
<evidence type="ECO:0000313" key="4">
    <source>
        <dbReference type="EMBL" id="MDX8537098.1"/>
    </source>
</evidence>
<accession>A0ABU5AIL1</accession>
<evidence type="ECO:0000259" key="3">
    <source>
        <dbReference type="Pfam" id="PF05838"/>
    </source>
</evidence>
<dbReference type="Proteomes" id="UP001276564">
    <property type="component" value="Unassembled WGS sequence"/>
</dbReference>
<reference evidence="4 5" key="1">
    <citation type="submission" date="2023-08" db="EMBL/GenBank/DDBJ databases">
        <title>Implementing the SeqCode for naming new Mesorhizobium species isolated from Vachellia karroo root nodules.</title>
        <authorList>
            <person name="Van Lill M."/>
        </authorList>
    </citation>
    <scope>NUCLEOTIDE SEQUENCE [LARGE SCALE GENOMIC DNA]</scope>
    <source>
        <strain evidence="4 5">VK4B</strain>
    </source>
</reference>
<comment type="caution">
    <text evidence="4">The sequence shown here is derived from an EMBL/GenBank/DDBJ whole genome shotgun (WGS) entry which is preliminary data.</text>
</comment>
<dbReference type="Pfam" id="PF05838">
    <property type="entry name" value="Glyco_hydro_108"/>
    <property type="match status" value="1"/>
</dbReference>
<gene>
    <name evidence="4" type="ORF">RFM23_05600</name>
</gene>
<proteinExistence type="predicted"/>
<dbReference type="InterPro" id="IPR023346">
    <property type="entry name" value="Lysozyme-like_dom_sf"/>
</dbReference>
<keyword evidence="4" id="KW-0378">Hydrolase</keyword>
<keyword evidence="2" id="KW-1133">Transmembrane helix</keyword>
<feature type="region of interest" description="Disordered" evidence="1">
    <location>
        <begin position="202"/>
        <end position="223"/>
    </location>
</feature>
<keyword evidence="5" id="KW-1185">Reference proteome</keyword>
<feature type="transmembrane region" description="Helical" evidence="2">
    <location>
        <begin position="247"/>
        <end position="266"/>
    </location>
</feature>
<evidence type="ECO:0000313" key="5">
    <source>
        <dbReference type="Proteomes" id="UP001276564"/>
    </source>
</evidence>
<dbReference type="SUPFAM" id="SSF53955">
    <property type="entry name" value="Lysozyme-like"/>
    <property type="match status" value="1"/>
</dbReference>
<dbReference type="CDD" id="cd13926">
    <property type="entry name" value="N-acetylmuramidase_GH108"/>
    <property type="match status" value="1"/>
</dbReference>
<dbReference type="RefSeq" id="WP_320319874.1">
    <property type="nucleotide sequence ID" value="NZ_JAVIIP010000003.1"/>
</dbReference>
<dbReference type="InterPro" id="IPR008565">
    <property type="entry name" value="TtsA-like_GH18_dom"/>
</dbReference>
<keyword evidence="2" id="KW-0812">Transmembrane</keyword>
<evidence type="ECO:0000256" key="2">
    <source>
        <dbReference type="SAM" id="Phobius"/>
    </source>
</evidence>
<keyword evidence="2" id="KW-0472">Membrane</keyword>
<organism evidence="4 5">
    <name type="scientific">Mesorhizobium abyssinicae</name>
    <dbReference type="NCBI Taxonomy" id="1209958"/>
    <lineage>
        <taxon>Bacteria</taxon>
        <taxon>Pseudomonadati</taxon>
        <taxon>Pseudomonadota</taxon>
        <taxon>Alphaproteobacteria</taxon>
        <taxon>Hyphomicrobiales</taxon>
        <taxon>Phyllobacteriaceae</taxon>
        <taxon>Mesorhizobium</taxon>
    </lineage>
</organism>
<evidence type="ECO:0000256" key="1">
    <source>
        <dbReference type="SAM" id="MobiDB-lite"/>
    </source>
</evidence>
<sequence length="285" mass="29680">MFDAANYCRGWLSGFTPTGIITMASGNLAACLKTVLAYEGGWSDNPKDPGGATMKGITLATFRRFKPGATKTQLRNIASSDVEHIYGVGFWDPIRGNDLPFGVDLATMDYGVNSGPSRAVKDLQRVVGAPADGKVGAGTLKAVILADNKATIQKLCARRLSFMQGLKIWKTFKRGWSRRVADVEAKAVAMWLAHAGMPAPSRQSELNAEANKAKDQAQAQTKGAGGAAGGGVVAGGGDAAVSAEPNWLLIAGIAAVVAVVIAVLVIKARQHKDRAAAYKAAASAV</sequence>
<name>A0ABU5AIL1_9HYPH</name>